<keyword evidence="2" id="KW-1185">Reference proteome</keyword>
<gene>
    <name evidence="1" type="ORF">ACFSJC_10715</name>
</gene>
<dbReference type="GO" id="GO:0016787">
    <property type="term" value="F:hydrolase activity"/>
    <property type="evidence" value="ECO:0007669"/>
    <property type="project" value="UniProtKB-KW"/>
</dbReference>
<proteinExistence type="predicted"/>
<dbReference type="Gene3D" id="3.40.50.1820">
    <property type="entry name" value="alpha/beta hydrolase"/>
    <property type="match status" value="1"/>
</dbReference>
<dbReference type="Proteomes" id="UP001597337">
    <property type="component" value="Unassembled WGS sequence"/>
</dbReference>
<dbReference type="InterPro" id="IPR008886">
    <property type="entry name" value="UPF0227/Esterase_YqiA"/>
</dbReference>
<comment type="caution">
    <text evidence="1">The sequence shown here is derived from an EMBL/GenBank/DDBJ whole genome shotgun (WGS) entry which is preliminary data.</text>
</comment>
<dbReference type="PANTHER" id="PTHR35602">
    <property type="entry name" value="ESTERASE YQIA-RELATED"/>
    <property type="match status" value="1"/>
</dbReference>
<protein>
    <submittedName>
        <fullName evidence="1">YqiA/YcfP family alpha/beta fold hydrolase</fullName>
    </submittedName>
</protein>
<sequence length="197" mass="22196">MLVYLHGLNSSSRSVKAGLLREHLAPFEVLAVDYAPHRPDEAIARLSRFFEDLQPQRPAVIGSSMGGFYGQYLARQFPFSHLFMINPALTPWTFVGERIGETQTTANGEQYVFTPALAERLRQYAIESPCDGTPTTLFLDRGDEVIDYRIAERLYADCGRLLIWDGGDHAFQHMDPAMEILRDHLNSMTTAQGDDSK</sequence>
<reference evidence="2" key="1">
    <citation type="journal article" date="2019" name="Int. J. Syst. Evol. Microbiol.">
        <title>The Global Catalogue of Microorganisms (GCM) 10K type strain sequencing project: providing services to taxonomists for standard genome sequencing and annotation.</title>
        <authorList>
            <consortium name="The Broad Institute Genomics Platform"/>
            <consortium name="The Broad Institute Genome Sequencing Center for Infectious Disease"/>
            <person name="Wu L."/>
            <person name="Ma J."/>
        </authorList>
    </citation>
    <scope>NUCLEOTIDE SEQUENCE [LARGE SCALE GENOMIC DNA]</scope>
    <source>
        <strain evidence="2">KACC 12597</strain>
    </source>
</reference>
<dbReference type="RefSeq" id="WP_386026484.1">
    <property type="nucleotide sequence ID" value="NZ_JBHUHX010000024.1"/>
</dbReference>
<dbReference type="PANTHER" id="PTHR35602:SF3">
    <property type="entry name" value="ESTERASE YQIA"/>
    <property type="match status" value="1"/>
</dbReference>
<dbReference type="Pfam" id="PF05728">
    <property type="entry name" value="UPF0227"/>
    <property type="match status" value="1"/>
</dbReference>
<keyword evidence="1" id="KW-0378">Hydrolase</keyword>
<dbReference type="SUPFAM" id="SSF53474">
    <property type="entry name" value="alpha/beta-Hydrolases"/>
    <property type="match status" value="1"/>
</dbReference>
<accession>A0ABW4Y817</accession>
<name>A0ABW4Y817_9GAMM</name>
<dbReference type="EMBL" id="JBHUHX010000024">
    <property type="protein sequence ID" value="MFD2112311.1"/>
    <property type="molecule type" value="Genomic_DNA"/>
</dbReference>
<evidence type="ECO:0000313" key="2">
    <source>
        <dbReference type="Proteomes" id="UP001597337"/>
    </source>
</evidence>
<organism evidence="1 2">
    <name type="scientific">Thiorhodococcus fuscus</name>
    <dbReference type="NCBI Taxonomy" id="527200"/>
    <lineage>
        <taxon>Bacteria</taxon>
        <taxon>Pseudomonadati</taxon>
        <taxon>Pseudomonadota</taxon>
        <taxon>Gammaproteobacteria</taxon>
        <taxon>Chromatiales</taxon>
        <taxon>Chromatiaceae</taxon>
        <taxon>Thiorhodococcus</taxon>
    </lineage>
</organism>
<evidence type="ECO:0000313" key="1">
    <source>
        <dbReference type="EMBL" id="MFD2112311.1"/>
    </source>
</evidence>
<dbReference type="InterPro" id="IPR029058">
    <property type="entry name" value="AB_hydrolase_fold"/>
</dbReference>